<evidence type="ECO:0008006" key="4">
    <source>
        <dbReference type="Google" id="ProtNLM"/>
    </source>
</evidence>
<feature type="transmembrane region" description="Helical" evidence="1">
    <location>
        <begin position="114"/>
        <end position="136"/>
    </location>
</feature>
<feature type="transmembrane region" description="Helical" evidence="1">
    <location>
        <begin position="39"/>
        <end position="57"/>
    </location>
</feature>
<feature type="transmembrane region" description="Helical" evidence="1">
    <location>
        <begin position="406"/>
        <end position="427"/>
    </location>
</feature>
<dbReference type="Proteomes" id="UP000319852">
    <property type="component" value="Chromosome"/>
</dbReference>
<feature type="transmembrane region" description="Helical" evidence="1">
    <location>
        <begin position="142"/>
        <end position="162"/>
    </location>
</feature>
<gene>
    <name evidence="2" type="ORF">HG15A2_07910</name>
</gene>
<proteinExistence type="predicted"/>
<organism evidence="2 3">
    <name type="scientific">Adhaeretor mobilis</name>
    <dbReference type="NCBI Taxonomy" id="1930276"/>
    <lineage>
        <taxon>Bacteria</taxon>
        <taxon>Pseudomonadati</taxon>
        <taxon>Planctomycetota</taxon>
        <taxon>Planctomycetia</taxon>
        <taxon>Pirellulales</taxon>
        <taxon>Lacipirellulaceae</taxon>
        <taxon>Adhaeretor</taxon>
    </lineage>
</organism>
<reference evidence="2 3" key="1">
    <citation type="submission" date="2019-02" db="EMBL/GenBank/DDBJ databases">
        <title>Deep-cultivation of Planctomycetes and their phenomic and genomic characterization uncovers novel biology.</title>
        <authorList>
            <person name="Wiegand S."/>
            <person name="Jogler M."/>
            <person name="Boedeker C."/>
            <person name="Pinto D."/>
            <person name="Vollmers J."/>
            <person name="Rivas-Marin E."/>
            <person name="Kohn T."/>
            <person name="Peeters S.H."/>
            <person name="Heuer A."/>
            <person name="Rast P."/>
            <person name="Oberbeckmann S."/>
            <person name="Bunk B."/>
            <person name="Jeske O."/>
            <person name="Meyerdierks A."/>
            <person name="Storesund J.E."/>
            <person name="Kallscheuer N."/>
            <person name="Luecker S."/>
            <person name="Lage O.M."/>
            <person name="Pohl T."/>
            <person name="Merkel B.J."/>
            <person name="Hornburger P."/>
            <person name="Mueller R.-W."/>
            <person name="Bruemmer F."/>
            <person name="Labrenz M."/>
            <person name="Spormann A.M."/>
            <person name="Op den Camp H."/>
            <person name="Overmann J."/>
            <person name="Amann R."/>
            <person name="Jetten M.S.M."/>
            <person name="Mascher T."/>
            <person name="Medema M.H."/>
            <person name="Devos D.P."/>
            <person name="Kaster A.-K."/>
            <person name="Ovreas L."/>
            <person name="Rohde M."/>
            <person name="Galperin M.Y."/>
            <person name="Jogler C."/>
        </authorList>
    </citation>
    <scope>NUCLEOTIDE SEQUENCE [LARGE SCALE GENOMIC DNA]</scope>
    <source>
        <strain evidence="2 3">HG15A2</strain>
    </source>
</reference>
<accession>A0A517MRM0</accession>
<evidence type="ECO:0000256" key="1">
    <source>
        <dbReference type="SAM" id="Phobius"/>
    </source>
</evidence>
<feature type="transmembrane region" description="Helical" evidence="1">
    <location>
        <begin position="6"/>
        <end position="27"/>
    </location>
</feature>
<sequence length="454" mass="50128">MPPEKLLILFSWILIAVLGLAILVPYIRRRSDLITAKNIFLLGSINFVGIAGLVSGYSSEKFKILEYERSDYMLFMCGAIVFFVTMFASYHLIKFPKRLAGKYFRKWPSASGTTLFVMLGIALLMGLVSAFPPNIVGISSSIVHIGNKGTSFAMALAFVAWYRQKKNPILIAGLLAVLLFSMLLAIRGGGGRRSFVAVLAAIPICLYWLSLRYRKPKLTLSVIAGIGVLGFLALSAYTVVRHFDRRGDKTERTFASSFEAIKLIPSKLFNSDVDAMLGQNAVQVSLTAIHLYRDAYRPEPFHTVYFVLSNPIPRALWENKPVGLGYSLPKKTTARTRATWGPGIVGHGFHEGGLHMLVFYGLLVGVSLRFFDELLVRQAGNPYILGMLTAMSGHLIGWTRGDIGTFTLQIILSAIAGLLIAFVGRLITGTGLEYPRANWQLAAPRRRRSVSLDV</sequence>
<dbReference type="EMBL" id="CP036263">
    <property type="protein sequence ID" value="QDS97528.1"/>
    <property type="molecule type" value="Genomic_DNA"/>
</dbReference>
<name>A0A517MRM0_9BACT</name>
<dbReference type="OrthoDB" id="275020at2"/>
<keyword evidence="1" id="KW-0812">Transmembrane</keyword>
<feature type="transmembrane region" description="Helical" evidence="1">
    <location>
        <begin position="72"/>
        <end position="93"/>
    </location>
</feature>
<keyword evidence="1" id="KW-1133">Transmembrane helix</keyword>
<dbReference type="KEGG" id="amob:HG15A2_07910"/>
<feature type="transmembrane region" description="Helical" evidence="1">
    <location>
        <begin position="383"/>
        <end position="400"/>
    </location>
</feature>
<evidence type="ECO:0000313" key="2">
    <source>
        <dbReference type="EMBL" id="QDS97528.1"/>
    </source>
</evidence>
<keyword evidence="3" id="KW-1185">Reference proteome</keyword>
<dbReference type="AlphaFoldDB" id="A0A517MRM0"/>
<dbReference type="RefSeq" id="WP_145057983.1">
    <property type="nucleotide sequence ID" value="NZ_CP036263.1"/>
</dbReference>
<evidence type="ECO:0000313" key="3">
    <source>
        <dbReference type="Proteomes" id="UP000319852"/>
    </source>
</evidence>
<protein>
    <recommendedName>
        <fullName evidence="4">O-antigen polysaccharide polymerase Wzy</fullName>
    </recommendedName>
</protein>
<feature type="transmembrane region" description="Helical" evidence="1">
    <location>
        <begin position="352"/>
        <end position="371"/>
    </location>
</feature>
<feature type="transmembrane region" description="Helical" evidence="1">
    <location>
        <begin position="218"/>
        <end position="240"/>
    </location>
</feature>
<feature type="transmembrane region" description="Helical" evidence="1">
    <location>
        <begin position="169"/>
        <end position="188"/>
    </location>
</feature>
<keyword evidence="1" id="KW-0472">Membrane</keyword>
<feature type="transmembrane region" description="Helical" evidence="1">
    <location>
        <begin position="194"/>
        <end position="211"/>
    </location>
</feature>